<dbReference type="Proteomes" id="UP000305778">
    <property type="component" value="Unassembled WGS sequence"/>
</dbReference>
<evidence type="ECO:0000313" key="2">
    <source>
        <dbReference type="EMBL" id="TJZ94365.1"/>
    </source>
</evidence>
<keyword evidence="3" id="KW-1185">Reference proteome</keyword>
<gene>
    <name evidence="2" type="ORF">FCI23_53950</name>
</gene>
<feature type="compositionally biased region" description="Low complexity" evidence="1">
    <location>
        <begin position="10"/>
        <end position="22"/>
    </location>
</feature>
<organism evidence="2 3">
    <name type="scientific">Actinacidiphila oryziradicis</name>
    <dbReference type="NCBI Taxonomy" id="2571141"/>
    <lineage>
        <taxon>Bacteria</taxon>
        <taxon>Bacillati</taxon>
        <taxon>Actinomycetota</taxon>
        <taxon>Actinomycetes</taxon>
        <taxon>Kitasatosporales</taxon>
        <taxon>Streptomycetaceae</taxon>
        <taxon>Actinacidiphila</taxon>
    </lineage>
</organism>
<name>A0A4U0RG55_9ACTN</name>
<sequence length="65" mass="6958">MAGVLRERSAGLAAQASAAPAAEVDERGRAPAVVVDESCLIDHHELHAIRMLTHYDRDSTTPFAC</sequence>
<protein>
    <submittedName>
        <fullName evidence="2">Uncharacterized protein</fullName>
    </submittedName>
</protein>
<accession>A0A4U0RG55</accession>
<dbReference type="RefSeq" id="WP_136731522.1">
    <property type="nucleotide sequence ID" value="NZ_SUMC01000230.1"/>
</dbReference>
<dbReference type="EMBL" id="SUMC01000230">
    <property type="protein sequence ID" value="TJZ94365.1"/>
    <property type="molecule type" value="Genomic_DNA"/>
</dbReference>
<evidence type="ECO:0000256" key="1">
    <source>
        <dbReference type="SAM" id="MobiDB-lite"/>
    </source>
</evidence>
<dbReference type="OrthoDB" id="9779230at2"/>
<proteinExistence type="predicted"/>
<comment type="caution">
    <text evidence="2">The sequence shown here is derived from an EMBL/GenBank/DDBJ whole genome shotgun (WGS) entry which is preliminary data.</text>
</comment>
<reference evidence="2 3" key="1">
    <citation type="submission" date="2019-04" db="EMBL/GenBank/DDBJ databases">
        <title>Streptomyces oryziradicis sp. nov., a novel actinomycete isolated from rhizosphere soil of rice (Oryza sativa L.).</title>
        <authorList>
            <person name="Li C."/>
        </authorList>
    </citation>
    <scope>NUCLEOTIDE SEQUENCE [LARGE SCALE GENOMIC DNA]</scope>
    <source>
        <strain evidence="2 3">NEAU-C40</strain>
    </source>
</reference>
<feature type="region of interest" description="Disordered" evidence="1">
    <location>
        <begin position="1"/>
        <end position="27"/>
    </location>
</feature>
<dbReference type="AlphaFoldDB" id="A0A4U0RG55"/>
<evidence type="ECO:0000313" key="3">
    <source>
        <dbReference type="Proteomes" id="UP000305778"/>
    </source>
</evidence>